<dbReference type="InterPro" id="IPR041657">
    <property type="entry name" value="HTH_17"/>
</dbReference>
<protein>
    <recommendedName>
        <fullName evidence="1">Helix-turn-helix domain-containing protein</fullName>
    </recommendedName>
</protein>
<gene>
    <name evidence="2" type="ORF">CKJ66_04500</name>
</gene>
<sequence>MDRLIDTEDLAKALGLSPRTVDAWRTAGEGPDYIKIGAQVRYRETDVEQWLSTVRVIQGNTAGRLKPGPSWADFVAKTIQHSEASILRPNLWRVWNEYLALHPEARSDSNSPQLESDLRPALRDLSVPVSSTQSGVFDGIRLTTYGQTLLTTSKNREWDLPSYVSSGDIGTGLTGEQFAIGRRDADNPTDVVIDFAQHPVLAIFGRGSGNTTTVHHLIREITDRRRDGDLNALLAIHDPRSNLDPSTTHLLDPAEDKYEHDLRSFIRWLRSVEIITDDRTPPTSDSASNTPTIYLIVDNLHWADDPTFIGPLLNKIARREPGIRIIFTYDRTVIHGPDRAFDDNRSLQLRRGLNLERMADLVNVLGLGDKDYRTEPDKLIGSYNPDLALPPGAGYLHSPGDPVNSGYLQLAHR</sequence>
<dbReference type="EMBL" id="NSFD01000005">
    <property type="protein sequence ID" value="PBA27981.1"/>
    <property type="molecule type" value="Genomic_DNA"/>
</dbReference>
<comment type="caution">
    <text evidence="2">The sequence shown here is derived from an EMBL/GenBank/DDBJ whole genome shotgun (WGS) entry which is preliminary data.</text>
</comment>
<dbReference type="AlphaFoldDB" id="A0A2A2ZNH4"/>
<feature type="domain" description="Helix-turn-helix" evidence="1">
    <location>
        <begin position="5"/>
        <end position="52"/>
    </location>
</feature>
<reference evidence="2 3" key="1">
    <citation type="submission" date="2017-08" db="EMBL/GenBank/DDBJ databases">
        <title>Phylogenetic analysis of Mycobacterium avium complex whole genomes.</title>
        <authorList>
            <person name="Caverly L.J."/>
            <person name="Spilker T."/>
            <person name="Lipuma J."/>
        </authorList>
    </citation>
    <scope>NUCLEOTIDE SEQUENCE [LARGE SCALE GENOMIC DNA]</scope>
    <source>
        <strain evidence="2 3">FLAC0165</strain>
    </source>
</reference>
<dbReference type="Proteomes" id="UP000217768">
    <property type="component" value="Unassembled WGS sequence"/>
</dbReference>
<proteinExistence type="predicted"/>
<dbReference type="SUPFAM" id="SSF46955">
    <property type="entry name" value="Putative DNA-binding domain"/>
    <property type="match status" value="1"/>
</dbReference>
<dbReference type="Gene3D" id="3.40.50.300">
    <property type="entry name" value="P-loop containing nucleotide triphosphate hydrolases"/>
    <property type="match status" value="1"/>
</dbReference>
<name>A0A2A2ZNH4_MYCAV</name>
<evidence type="ECO:0000313" key="3">
    <source>
        <dbReference type="Proteomes" id="UP000217768"/>
    </source>
</evidence>
<organism evidence="2 3">
    <name type="scientific">Mycobacterium avium</name>
    <dbReference type="NCBI Taxonomy" id="1764"/>
    <lineage>
        <taxon>Bacteria</taxon>
        <taxon>Bacillati</taxon>
        <taxon>Actinomycetota</taxon>
        <taxon>Actinomycetes</taxon>
        <taxon>Mycobacteriales</taxon>
        <taxon>Mycobacteriaceae</taxon>
        <taxon>Mycobacterium</taxon>
        <taxon>Mycobacterium avium complex (MAC)</taxon>
    </lineage>
</organism>
<dbReference type="Pfam" id="PF12728">
    <property type="entry name" value="HTH_17"/>
    <property type="match status" value="1"/>
</dbReference>
<accession>A0A2A2ZNH4</accession>
<evidence type="ECO:0000259" key="1">
    <source>
        <dbReference type="Pfam" id="PF12728"/>
    </source>
</evidence>
<evidence type="ECO:0000313" key="2">
    <source>
        <dbReference type="EMBL" id="PBA27981.1"/>
    </source>
</evidence>
<dbReference type="InterPro" id="IPR009061">
    <property type="entry name" value="DNA-bd_dom_put_sf"/>
</dbReference>
<dbReference type="InterPro" id="IPR027417">
    <property type="entry name" value="P-loop_NTPase"/>
</dbReference>